<dbReference type="EMBL" id="MU393465">
    <property type="protein sequence ID" value="KAI4865934.1"/>
    <property type="molecule type" value="Genomic_DNA"/>
</dbReference>
<reference evidence="1 2" key="1">
    <citation type="journal article" date="2022" name="New Phytol.">
        <title>Ecological generalism drives hyperdiversity of secondary metabolite gene clusters in xylarialean endophytes.</title>
        <authorList>
            <person name="Franco M.E.E."/>
            <person name="Wisecaver J.H."/>
            <person name="Arnold A.E."/>
            <person name="Ju Y.M."/>
            <person name="Slot J.C."/>
            <person name="Ahrendt S."/>
            <person name="Moore L.P."/>
            <person name="Eastman K.E."/>
            <person name="Scott K."/>
            <person name="Konkel Z."/>
            <person name="Mondo S.J."/>
            <person name="Kuo A."/>
            <person name="Hayes R.D."/>
            <person name="Haridas S."/>
            <person name="Andreopoulos B."/>
            <person name="Riley R."/>
            <person name="LaButti K."/>
            <person name="Pangilinan J."/>
            <person name="Lipzen A."/>
            <person name="Amirebrahimi M."/>
            <person name="Yan J."/>
            <person name="Adam C."/>
            <person name="Keymanesh K."/>
            <person name="Ng V."/>
            <person name="Louie K."/>
            <person name="Northen T."/>
            <person name="Drula E."/>
            <person name="Henrissat B."/>
            <person name="Hsieh H.M."/>
            <person name="Youens-Clark K."/>
            <person name="Lutzoni F."/>
            <person name="Miadlikowska J."/>
            <person name="Eastwood D.C."/>
            <person name="Hamelin R.C."/>
            <person name="Grigoriev I.V."/>
            <person name="U'Ren J.M."/>
        </authorList>
    </citation>
    <scope>NUCLEOTIDE SEQUENCE [LARGE SCALE GENOMIC DNA]</scope>
    <source>
        <strain evidence="1 2">CBS 119005</strain>
    </source>
</reference>
<keyword evidence="2" id="KW-1185">Reference proteome</keyword>
<accession>A0ACB9Z4B1</accession>
<gene>
    <name evidence="1" type="ORF">F4820DRAFT_275109</name>
</gene>
<evidence type="ECO:0000313" key="2">
    <source>
        <dbReference type="Proteomes" id="UP001497700"/>
    </source>
</evidence>
<evidence type="ECO:0000313" key="1">
    <source>
        <dbReference type="EMBL" id="KAI4865934.1"/>
    </source>
</evidence>
<comment type="caution">
    <text evidence="1">The sequence shown here is derived from an EMBL/GenBank/DDBJ whole genome shotgun (WGS) entry which is preliminary data.</text>
</comment>
<dbReference type="Proteomes" id="UP001497700">
    <property type="component" value="Unassembled WGS sequence"/>
</dbReference>
<sequence>MARTTRSKANASAAETSDSKTKSTTNSNTQSRYTLPAESTKSPIVFVLPKKASKDARIVSLFNPRYQTPMRYLACPETGIYEFTSIAAPKSTPRSWFIECGNADEAQPKTSDDGSEFRAYVTNGADLYVATPLDPMFLLLAVFVDQSATTKDGKRMFVSMDDHLDSVRDKSPHLSEILRWGKIRTLLESRMAAVCDTVEAGDETMFRFNEDKLLAEMLAKARNICDHGLPQSLEDKYVTKKLEAPIVGVKREATTLSTTQEQTQTEGEISIPAPGASTPKVESADSQSSISSTETTTTTASEASTAATSIPEESTTTTTITNTTTTELLPAVHASDDVVKLQRLRGALQFMCAKYLSKEHSTQLFDKLKAQDPPSSAATGVDFAPLDAYLEKLSALRQEAAASRSAADYSRKRPLDDDEIAERAEKKRRKDEAEKRKKAGESRAVRDLKKVSTTGMKKMSDFFKKK</sequence>
<protein>
    <submittedName>
        <fullName evidence="1">Uncharacterized protein</fullName>
    </submittedName>
</protein>
<name>A0ACB9Z4B1_9PEZI</name>
<proteinExistence type="predicted"/>
<organism evidence="1 2">
    <name type="scientific">Hypoxylon rubiginosum</name>
    <dbReference type="NCBI Taxonomy" id="110542"/>
    <lineage>
        <taxon>Eukaryota</taxon>
        <taxon>Fungi</taxon>
        <taxon>Dikarya</taxon>
        <taxon>Ascomycota</taxon>
        <taxon>Pezizomycotina</taxon>
        <taxon>Sordariomycetes</taxon>
        <taxon>Xylariomycetidae</taxon>
        <taxon>Xylariales</taxon>
        <taxon>Hypoxylaceae</taxon>
        <taxon>Hypoxylon</taxon>
    </lineage>
</organism>